<dbReference type="GO" id="GO:0030170">
    <property type="term" value="F:pyridoxal phosphate binding"/>
    <property type="evidence" value="ECO:0007669"/>
    <property type="project" value="UniProtKB-UniRule"/>
</dbReference>
<feature type="domain" description="Orn/DAP/Arg decarboxylase 2 N-terminal" evidence="9">
    <location>
        <begin position="47"/>
        <end position="295"/>
    </location>
</feature>
<comment type="similarity">
    <text evidence="5">Belongs to the Orn/Lys/Arg decarboxylase class-II family. LysA subfamily.</text>
</comment>
<dbReference type="EC" id="4.1.1.20" evidence="5 6"/>
<feature type="binding site" evidence="5">
    <location>
        <begin position="289"/>
        <end position="292"/>
    </location>
    <ligand>
        <name>pyridoxal 5'-phosphate</name>
        <dbReference type="ChEBI" id="CHEBI:597326"/>
    </ligand>
</feature>
<comment type="subunit">
    <text evidence="5">Homodimer.</text>
</comment>
<feature type="active site" description="Proton donor" evidence="7">
    <location>
        <position position="360"/>
    </location>
</feature>
<gene>
    <name evidence="5 10" type="primary">lysA</name>
    <name evidence="10" type="ORF">IAD51_02080</name>
</gene>
<dbReference type="Pfam" id="PF02784">
    <property type="entry name" value="Orn_Arg_deC_N"/>
    <property type="match status" value="1"/>
</dbReference>
<dbReference type="GO" id="GO:0009089">
    <property type="term" value="P:lysine biosynthetic process via diaminopimelate"/>
    <property type="evidence" value="ECO:0007669"/>
    <property type="project" value="UniProtKB-UniRule"/>
</dbReference>
<evidence type="ECO:0000259" key="9">
    <source>
        <dbReference type="Pfam" id="PF02784"/>
    </source>
</evidence>
<dbReference type="PANTHER" id="PTHR43727:SF2">
    <property type="entry name" value="GROUP IV DECARBOXYLASE"/>
    <property type="match status" value="1"/>
</dbReference>
<dbReference type="HAMAP" id="MF_02120">
    <property type="entry name" value="LysA"/>
    <property type="match status" value="1"/>
</dbReference>
<dbReference type="PRINTS" id="PR01179">
    <property type="entry name" value="ODADCRBXLASE"/>
</dbReference>
<dbReference type="Proteomes" id="UP000824088">
    <property type="component" value="Unassembled WGS sequence"/>
</dbReference>
<reference evidence="10" key="2">
    <citation type="journal article" date="2021" name="PeerJ">
        <title>Extensive microbial diversity within the chicken gut microbiome revealed by metagenomics and culture.</title>
        <authorList>
            <person name="Gilroy R."/>
            <person name="Ravi A."/>
            <person name="Getino M."/>
            <person name="Pursley I."/>
            <person name="Horton D.L."/>
            <person name="Alikhan N.F."/>
            <person name="Baker D."/>
            <person name="Gharbi K."/>
            <person name="Hall N."/>
            <person name="Watson M."/>
            <person name="Adriaenssens E.M."/>
            <person name="Foster-Nyarko E."/>
            <person name="Jarju S."/>
            <person name="Secka A."/>
            <person name="Antonio M."/>
            <person name="Oren A."/>
            <person name="Chaudhuri R.R."/>
            <person name="La Ragione R."/>
            <person name="Hildebrand F."/>
            <person name="Pallen M.J."/>
        </authorList>
    </citation>
    <scope>NUCLEOTIDE SEQUENCE</scope>
    <source>
        <strain evidence="10">1063</strain>
    </source>
</reference>
<dbReference type="InterPro" id="IPR009006">
    <property type="entry name" value="Ala_racemase/Decarboxylase_C"/>
</dbReference>
<dbReference type="Gene3D" id="2.40.37.10">
    <property type="entry name" value="Lyase, Ornithine Decarboxylase, Chain A, domain 1"/>
    <property type="match status" value="1"/>
</dbReference>
<keyword evidence="5 8" id="KW-0457">Lysine biosynthesis</keyword>
<protein>
    <recommendedName>
        <fullName evidence="5 6">Diaminopimelate decarboxylase</fullName>
        <shortName evidence="5">DAP decarboxylase</shortName>
        <shortName evidence="5">DAPDC</shortName>
        <ecNumber evidence="5 6">4.1.1.20</ecNumber>
    </recommendedName>
</protein>
<feature type="modified residue" description="N6-(pyridoxal phosphate)lysine" evidence="5 7">
    <location>
        <position position="64"/>
    </location>
</feature>
<dbReference type="CDD" id="cd06828">
    <property type="entry name" value="PLPDE_III_DapDC"/>
    <property type="match status" value="1"/>
</dbReference>
<evidence type="ECO:0000256" key="1">
    <source>
        <dbReference type="ARBA" id="ARBA00001933"/>
    </source>
</evidence>
<comment type="cofactor">
    <cofactor evidence="1 5 7 8">
        <name>pyridoxal 5'-phosphate</name>
        <dbReference type="ChEBI" id="CHEBI:597326"/>
    </cofactor>
</comment>
<comment type="catalytic activity">
    <reaction evidence="5 8">
        <text>meso-2,6-diaminopimelate + H(+) = L-lysine + CO2</text>
        <dbReference type="Rhea" id="RHEA:15101"/>
        <dbReference type="ChEBI" id="CHEBI:15378"/>
        <dbReference type="ChEBI" id="CHEBI:16526"/>
        <dbReference type="ChEBI" id="CHEBI:32551"/>
        <dbReference type="ChEBI" id="CHEBI:57791"/>
        <dbReference type="EC" id="4.1.1.20"/>
    </reaction>
</comment>
<comment type="caution">
    <text evidence="10">The sequence shown here is derived from an EMBL/GenBank/DDBJ whole genome shotgun (WGS) entry which is preliminary data.</text>
</comment>
<dbReference type="SUPFAM" id="SSF51419">
    <property type="entry name" value="PLP-binding barrel"/>
    <property type="match status" value="1"/>
</dbReference>
<keyword evidence="4 5" id="KW-0456">Lyase</keyword>
<evidence type="ECO:0000256" key="8">
    <source>
        <dbReference type="RuleBase" id="RU003738"/>
    </source>
</evidence>
<dbReference type="InterPro" id="IPR002986">
    <property type="entry name" value="DAP_deCOOHase_LysA"/>
</dbReference>
<keyword evidence="5" id="KW-0028">Amino-acid biosynthesis</keyword>
<feature type="binding site" evidence="5">
    <location>
        <position position="329"/>
    </location>
    <ligand>
        <name>substrate</name>
    </ligand>
</feature>
<dbReference type="InterPro" id="IPR029066">
    <property type="entry name" value="PLP-binding_barrel"/>
</dbReference>
<dbReference type="GO" id="GO:0008836">
    <property type="term" value="F:diaminopimelate decarboxylase activity"/>
    <property type="evidence" value="ECO:0007669"/>
    <property type="project" value="UniProtKB-UniRule"/>
</dbReference>
<dbReference type="FunFam" id="3.20.20.10:FF:000003">
    <property type="entry name" value="Diaminopimelate decarboxylase"/>
    <property type="match status" value="1"/>
</dbReference>
<evidence type="ECO:0000313" key="11">
    <source>
        <dbReference type="Proteomes" id="UP000824088"/>
    </source>
</evidence>
<sequence>MNTRETLYVKDGNLYIGSFKATELAARFGTPLYVMDAKYIEEVCDAFVAAVVSYGEGAVAFANKAFAAVATAKIAAKHGLWFDVVSGGELYLVAQAGADMRKVLFHGNNKTEKEIDEALAAGIGYFVVDSLNELNMIDEKAGKLGRVQDVLVRVNPGVSAHTYEAVMTAAPFSKFGFDVHGDAFDVIKDVASRKNVNFCGLHVHIGSQIYDHSSYDAATDITTDFMKRLADAGIVTDVLDMGGGYGIYYTDEDPKFTPKRYAYTVENIGRRVAEKTAEKGLKKPFLIVEPGRSIVGEAGVTLYTVGAIKDFPGVKKYVAVDGGMFDNPRYALYESRYSAMIANKADKPADDVVTIAGKCCESGDLIGKDMPLQHAETGDILAVFSTGAYNYSMASNYNLNAVPPVVLVDGDKADYIVRPQTYQDLLRNNTVPEWLN</sequence>
<evidence type="ECO:0000256" key="6">
    <source>
        <dbReference type="NCBIfam" id="TIGR01048"/>
    </source>
</evidence>
<feature type="binding site" evidence="5">
    <location>
        <position position="389"/>
    </location>
    <ligand>
        <name>substrate</name>
    </ligand>
</feature>
<accession>A0A9D1HRK1</accession>
<dbReference type="Gene3D" id="3.20.20.10">
    <property type="entry name" value="Alanine racemase"/>
    <property type="match status" value="1"/>
</dbReference>
<dbReference type="PRINTS" id="PR01181">
    <property type="entry name" value="DAPDCRBXLASE"/>
</dbReference>
<evidence type="ECO:0000256" key="2">
    <source>
        <dbReference type="ARBA" id="ARBA00022793"/>
    </source>
</evidence>
<evidence type="ECO:0000256" key="5">
    <source>
        <dbReference type="HAMAP-Rule" id="MF_02120"/>
    </source>
</evidence>
<dbReference type="NCBIfam" id="TIGR01048">
    <property type="entry name" value="lysA"/>
    <property type="match status" value="1"/>
</dbReference>
<comment type="pathway">
    <text evidence="5 8">Amino-acid biosynthesis; L-lysine biosynthesis via DAP pathway; L-lysine from DL-2,6-diaminopimelate: step 1/1.</text>
</comment>
<feature type="binding site" evidence="5">
    <location>
        <position position="244"/>
    </location>
    <ligand>
        <name>pyridoxal 5'-phosphate</name>
        <dbReference type="ChEBI" id="CHEBI:597326"/>
    </ligand>
</feature>
<comment type="function">
    <text evidence="5">Specifically catalyzes the decarboxylation of meso-diaminopimelate (meso-DAP) to L-lysine.</text>
</comment>
<feature type="binding site" evidence="5">
    <location>
        <position position="361"/>
    </location>
    <ligand>
        <name>substrate</name>
    </ligand>
</feature>
<dbReference type="InterPro" id="IPR022644">
    <property type="entry name" value="De-COase2_N"/>
</dbReference>
<keyword evidence="2 5" id="KW-0210">Decarboxylase</keyword>
<name>A0A9D1HRK1_9FIRM</name>
<dbReference type="EMBL" id="DVMN01000035">
    <property type="protein sequence ID" value="HIU21014.1"/>
    <property type="molecule type" value="Genomic_DNA"/>
</dbReference>
<reference evidence="10" key="1">
    <citation type="submission" date="2020-10" db="EMBL/GenBank/DDBJ databases">
        <authorList>
            <person name="Gilroy R."/>
        </authorList>
    </citation>
    <scope>NUCLEOTIDE SEQUENCE</scope>
    <source>
        <strain evidence="10">1063</strain>
    </source>
</reference>
<dbReference type="PANTHER" id="PTHR43727">
    <property type="entry name" value="DIAMINOPIMELATE DECARBOXYLASE"/>
    <property type="match status" value="1"/>
</dbReference>
<evidence type="ECO:0000256" key="7">
    <source>
        <dbReference type="PIRSR" id="PIRSR600183-50"/>
    </source>
</evidence>
<organism evidence="10 11">
    <name type="scientific">Candidatus Limadaptatus stercorigallinarum</name>
    <dbReference type="NCBI Taxonomy" id="2840845"/>
    <lineage>
        <taxon>Bacteria</taxon>
        <taxon>Bacillati</taxon>
        <taxon>Bacillota</taxon>
        <taxon>Clostridia</taxon>
        <taxon>Eubacteriales</taxon>
        <taxon>Candidatus Limadaptatus</taxon>
    </lineage>
</organism>
<dbReference type="InterPro" id="IPR000183">
    <property type="entry name" value="Orn/DAP/Arg_de-COase"/>
</dbReference>
<evidence type="ECO:0000256" key="3">
    <source>
        <dbReference type="ARBA" id="ARBA00022898"/>
    </source>
</evidence>
<feature type="binding site" evidence="5">
    <location>
        <position position="333"/>
    </location>
    <ligand>
        <name>substrate</name>
    </ligand>
</feature>
<dbReference type="AlphaFoldDB" id="A0A9D1HRK1"/>
<evidence type="ECO:0000256" key="4">
    <source>
        <dbReference type="ARBA" id="ARBA00023239"/>
    </source>
</evidence>
<evidence type="ECO:0000313" key="10">
    <source>
        <dbReference type="EMBL" id="HIU21014.1"/>
    </source>
</evidence>
<feature type="binding site" evidence="5">
    <location>
        <position position="292"/>
    </location>
    <ligand>
        <name>substrate</name>
    </ligand>
</feature>
<dbReference type="SUPFAM" id="SSF50621">
    <property type="entry name" value="Alanine racemase C-terminal domain-like"/>
    <property type="match status" value="1"/>
</dbReference>
<feature type="binding site" evidence="5">
    <location>
        <position position="389"/>
    </location>
    <ligand>
        <name>pyridoxal 5'-phosphate</name>
        <dbReference type="ChEBI" id="CHEBI:597326"/>
    </ligand>
</feature>
<proteinExistence type="inferred from homology"/>
<keyword evidence="3 5" id="KW-0663">Pyridoxal phosphate</keyword>